<name>A0A140E050_9BACT</name>
<keyword evidence="2" id="KW-0378">Hydrolase</keyword>
<evidence type="ECO:0000313" key="2">
    <source>
        <dbReference type="EMBL" id="AMK59662.1"/>
    </source>
</evidence>
<feature type="domain" description="AB hydrolase-1" evidence="1">
    <location>
        <begin position="58"/>
        <end position="300"/>
    </location>
</feature>
<dbReference type="SUPFAM" id="SSF53474">
    <property type="entry name" value="alpha/beta-Hydrolases"/>
    <property type="match status" value="1"/>
</dbReference>
<dbReference type="Gene3D" id="3.40.50.1820">
    <property type="entry name" value="alpha/beta hydrolase"/>
    <property type="match status" value="1"/>
</dbReference>
<proteinExistence type="predicted"/>
<dbReference type="PRINTS" id="PR00412">
    <property type="entry name" value="EPOXHYDRLASE"/>
</dbReference>
<reference evidence="2" key="1">
    <citation type="journal article" date="2016" name="Appl. Environ. Microbiol.">
        <title>Functional Metagenomics of a Biostimulated Petroleum-Contaminated Soil Reveals an Extraordinary Diversity of Extradiol Dioxygenases.</title>
        <authorList>
            <person name="Terron-Gonzalez L."/>
            <person name="Martin-Cabello G."/>
            <person name="Ferrer M."/>
            <person name="Santero E."/>
        </authorList>
    </citation>
    <scope>NUCLEOTIDE SEQUENCE</scope>
</reference>
<protein>
    <submittedName>
        <fullName evidence="2">2-hydroxy-6-oxo-6-phenylhexa-2,4-dienoate hydrolase</fullName>
    </submittedName>
</protein>
<dbReference type="EMBL" id="KU145002">
    <property type="protein sequence ID" value="AMK59662.1"/>
    <property type="molecule type" value="Genomic_DNA"/>
</dbReference>
<dbReference type="PANTHER" id="PTHR46438">
    <property type="entry name" value="ALPHA/BETA-HYDROLASES SUPERFAMILY PROTEIN"/>
    <property type="match status" value="1"/>
</dbReference>
<dbReference type="Pfam" id="PF00561">
    <property type="entry name" value="Abhydrolase_1"/>
    <property type="match status" value="1"/>
</dbReference>
<dbReference type="GO" id="GO:0016787">
    <property type="term" value="F:hydrolase activity"/>
    <property type="evidence" value="ECO:0007669"/>
    <property type="project" value="UniProtKB-KW"/>
</dbReference>
<dbReference type="InterPro" id="IPR000073">
    <property type="entry name" value="AB_hydrolase_1"/>
</dbReference>
<sequence>MNARSWAHFYTPGPRQDNAAEEQDMSTIWVDMLGVPFRQTFYQAGGYRTRAIECGEGPPLIFLHGTGGHAEAYMRNLAAHAEHFHVYAIDMLGHGYTDHYDGDYTMQVWSDHLLAFMDAIGADSACLSGESLGAMVSAWTAIRQPQRVKKLVLNTGILAPPNAKGKQELIDALERSRKAAGNLTMDAVRARMAWLMAEPEKTLTDEVVAIRYAIYAQPGMQQHMGKIAVSTLGRVVDDTWTAQWMRPELMKDIQCPTLVLWTRHNPGQPVELAQEAMRHIPDARLVVLEQSAHWPQWEEPELFNQLHLDFLRA</sequence>
<dbReference type="PRINTS" id="PR00111">
    <property type="entry name" value="ABHYDROLASE"/>
</dbReference>
<dbReference type="AlphaFoldDB" id="A0A140E050"/>
<evidence type="ECO:0000259" key="1">
    <source>
        <dbReference type="Pfam" id="PF00561"/>
    </source>
</evidence>
<dbReference type="InterPro" id="IPR029058">
    <property type="entry name" value="AB_hydrolase_fold"/>
</dbReference>
<accession>A0A140E050</accession>
<dbReference type="InterPro" id="IPR000639">
    <property type="entry name" value="Epox_hydrolase-like"/>
</dbReference>
<organism evidence="2">
    <name type="scientific">uncultured bacterium UPO90</name>
    <dbReference type="NCBI Taxonomy" id="1776999"/>
    <lineage>
        <taxon>Bacteria</taxon>
        <taxon>environmental samples</taxon>
    </lineage>
</organism>